<accession>W4HC35</accession>
<name>W4HC35_APHAT</name>
<gene>
    <name evidence="1" type="ORF">H257_00329</name>
</gene>
<evidence type="ECO:0000313" key="1">
    <source>
        <dbReference type="EMBL" id="ETV88849.1"/>
    </source>
</evidence>
<sequence length="111" mass="13256">MAPPWARRWSGEACTPVVALSAPWWSWSSRSRIGRTSWRSRSHRRRVPWSWGPPSWWWSWGWPSWWTGVGSWRGRRTIRPRTQTADRTRSNTGPRRIRAVACRRSWSTALR</sequence>
<dbReference type="GeneID" id="20802325"/>
<protein>
    <submittedName>
        <fullName evidence="1">Uncharacterized protein</fullName>
    </submittedName>
</protein>
<proteinExistence type="predicted"/>
<dbReference type="AlphaFoldDB" id="W4HC35"/>
<dbReference type="RefSeq" id="XP_009821249.1">
    <property type="nucleotide sequence ID" value="XM_009822947.1"/>
</dbReference>
<dbReference type="VEuPathDB" id="FungiDB:H257_00329"/>
<dbReference type="EMBL" id="KI913114">
    <property type="protein sequence ID" value="ETV88849.1"/>
    <property type="molecule type" value="Genomic_DNA"/>
</dbReference>
<organism evidence="1">
    <name type="scientific">Aphanomyces astaci</name>
    <name type="common">Crayfish plague agent</name>
    <dbReference type="NCBI Taxonomy" id="112090"/>
    <lineage>
        <taxon>Eukaryota</taxon>
        <taxon>Sar</taxon>
        <taxon>Stramenopiles</taxon>
        <taxon>Oomycota</taxon>
        <taxon>Saprolegniomycetes</taxon>
        <taxon>Saprolegniales</taxon>
        <taxon>Verrucalvaceae</taxon>
        <taxon>Aphanomyces</taxon>
    </lineage>
</organism>
<reference evidence="1" key="1">
    <citation type="submission" date="2013-12" db="EMBL/GenBank/DDBJ databases">
        <title>The Genome Sequence of Aphanomyces astaci APO3.</title>
        <authorList>
            <consortium name="The Broad Institute Genomics Platform"/>
            <person name="Russ C."/>
            <person name="Tyler B."/>
            <person name="van West P."/>
            <person name="Dieguez-Uribeondo J."/>
            <person name="Young S.K."/>
            <person name="Zeng Q."/>
            <person name="Gargeya S."/>
            <person name="Fitzgerald M."/>
            <person name="Abouelleil A."/>
            <person name="Alvarado L."/>
            <person name="Chapman S.B."/>
            <person name="Gainer-Dewar J."/>
            <person name="Goldberg J."/>
            <person name="Griggs A."/>
            <person name="Gujja S."/>
            <person name="Hansen M."/>
            <person name="Howarth C."/>
            <person name="Imamovic A."/>
            <person name="Ireland A."/>
            <person name="Larimer J."/>
            <person name="McCowan C."/>
            <person name="Murphy C."/>
            <person name="Pearson M."/>
            <person name="Poon T.W."/>
            <person name="Priest M."/>
            <person name="Roberts A."/>
            <person name="Saif S."/>
            <person name="Shea T."/>
            <person name="Sykes S."/>
            <person name="Wortman J."/>
            <person name="Nusbaum C."/>
            <person name="Birren B."/>
        </authorList>
    </citation>
    <scope>NUCLEOTIDE SEQUENCE [LARGE SCALE GENOMIC DNA]</scope>
    <source>
        <strain evidence="1">APO3</strain>
    </source>
</reference>